<evidence type="ECO:0000259" key="16">
    <source>
        <dbReference type="Pfam" id="PF10613"/>
    </source>
</evidence>
<feature type="chain" id="PRO_5035161108" evidence="14">
    <location>
        <begin position="23"/>
        <end position="450"/>
    </location>
</feature>
<evidence type="ECO:0000256" key="7">
    <source>
        <dbReference type="ARBA" id="ARBA00023065"/>
    </source>
</evidence>
<keyword evidence="10" id="KW-0325">Glycoprotein</keyword>
<dbReference type="InterPro" id="IPR052192">
    <property type="entry name" value="Insect_Ionotropic_Sensory_Rcpt"/>
</dbReference>
<evidence type="ECO:0000256" key="9">
    <source>
        <dbReference type="ARBA" id="ARBA00023170"/>
    </source>
</evidence>
<comment type="caution">
    <text evidence="17">The sequence shown here is derived from an EMBL/GenBank/DDBJ whole genome shotgun (WGS) entry which is preliminary data.</text>
</comment>
<dbReference type="Proteomes" id="UP000747542">
    <property type="component" value="Unassembled WGS sequence"/>
</dbReference>
<feature type="transmembrane region" description="Helical" evidence="13">
    <location>
        <begin position="229"/>
        <end position="247"/>
    </location>
</feature>
<protein>
    <submittedName>
        <fullName evidence="17">Glutamate receptor 2-like 13</fullName>
    </submittedName>
</protein>
<feature type="domain" description="Ionotropic glutamate receptor L-glutamate and glycine-binding" evidence="16">
    <location>
        <begin position="69"/>
        <end position="152"/>
    </location>
</feature>
<proteinExistence type="inferred from homology"/>
<keyword evidence="11" id="KW-1071">Ligand-gated ion channel</keyword>
<reference evidence="17" key="1">
    <citation type="journal article" date="2021" name="Sci. Adv.">
        <title>The American lobster genome reveals insights on longevity, neural, and immune adaptations.</title>
        <authorList>
            <person name="Polinski J.M."/>
            <person name="Zimin A.V."/>
            <person name="Clark K.F."/>
            <person name="Kohn A.B."/>
            <person name="Sadowski N."/>
            <person name="Timp W."/>
            <person name="Ptitsyn A."/>
            <person name="Khanna P."/>
            <person name="Romanova D.Y."/>
            <person name="Williams P."/>
            <person name="Greenwood S.J."/>
            <person name="Moroz L.L."/>
            <person name="Walt D.R."/>
            <person name="Bodnar A.G."/>
        </authorList>
    </citation>
    <scope>NUCLEOTIDE SEQUENCE</scope>
    <source>
        <strain evidence="17">GMGI-L3</strain>
    </source>
</reference>
<evidence type="ECO:0000256" key="8">
    <source>
        <dbReference type="ARBA" id="ARBA00023136"/>
    </source>
</evidence>
<dbReference type="Gene3D" id="3.40.190.10">
    <property type="entry name" value="Periplasmic binding protein-like II"/>
    <property type="match status" value="1"/>
</dbReference>
<dbReference type="EMBL" id="JAHLQT010041500">
    <property type="protein sequence ID" value="KAG7155489.1"/>
    <property type="molecule type" value="Genomic_DNA"/>
</dbReference>
<keyword evidence="6 13" id="KW-1133">Transmembrane helix</keyword>
<evidence type="ECO:0000256" key="12">
    <source>
        <dbReference type="ARBA" id="ARBA00023303"/>
    </source>
</evidence>
<dbReference type="InterPro" id="IPR019594">
    <property type="entry name" value="Glu/Gly-bd"/>
</dbReference>
<sequence>MNTAATVTAAVAIVTIGMTADATNMTAGATNMTAGATNMTAGATNSSSCLKVCDMIYFPRLSLDDTTRPYTIHGPMYEVLKILTSKLNTCFEWVFPDLVTAGFQQPNGTWLGVISYLIRQECDISGSSFPMNHLRFHTVDFSIPIFMESSVIAYQSPVIGADLAGFVKPFTTFPLCPLPSSHSERLTYSDGWESYGSVGPLTVAWTSCLWTLGAAVAQSSTWSPQRDSVRLLSGLWLLISVILSLVYRCNLKAMLIMPKVQVPFNSLEELMETDIHVVLPKGTLIHEFVTVAPPGSLLHQVNERIVLHTSPPRAMKEGSAGLYAVIATDYVLQSLFHDLFSMTNSCPMYIASEPVFTGVPSGLAFTKGSPLKHAVDPILRRLLEFGIVQHLYDAATRNGTVCFKPESFTRPKNSLRPLELEDFYGVFAVYAGGMLLASVVLLVEVTPKGR</sequence>
<evidence type="ECO:0000259" key="15">
    <source>
        <dbReference type="Pfam" id="PF00060"/>
    </source>
</evidence>
<keyword evidence="18" id="KW-1185">Reference proteome</keyword>
<evidence type="ECO:0000256" key="3">
    <source>
        <dbReference type="ARBA" id="ARBA00022448"/>
    </source>
</evidence>
<evidence type="ECO:0000256" key="1">
    <source>
        <dbReference type="ARBA" id="ARBA00004651"/>
    </source>
</evidence>
<organism evidence="17 18">
    <name type="scientific">Homarus americanus</name>
    <name type="common">American lobster</name>
    <dbReference type="NCBI Taxonomy" id="6706"/>
    <lineage>
        <taxon>Eukaryota</taxon>
        <taxon>Metazoa</taxon>
        <taxon>Ecdysozoa</taxon>
        <taxon>Arthropoda</taxon>
        <taxon>Crustacea</taxon>
        <taxon>Multicrustacea</taxon>
        <taxon>Malacostraca</taxon>
        <taxon>Eumalacostraca</taxon>
        <taxon>Eucarida</taxon>
        <taxon>Decapoda</taxon>
        <taxon>Pleocyemata</taxon>
        <taxon>Astacidea</taxon>
        <taxon>Nephropoidea</taxon>
        <taxon>Nephropidae</taxon>
        <taxon>Homarus</taxon>
    </lineage>
</organism>
<evidence type="ECO:0000256" key="6">
    <source>
        <dbReference type="ARBA" id="ARBA00022989"/>
    </source>
</evidence>
<gene>
    <name evidence="17" type="primary">Gria2-L13</name>
    <name evidence="17" type="ORF">Hamer_G025211</name>
</gene>
<evidence type="ECO:0000256" key="5">
    <source>
        <dbReference type="ARBA" id="ARBA00022692"/>
    </source>
</evidence>
<dbReference type="AlphaFoldDB" id="A0A8J5JEX1"/>
<dbReference type="InterPro" id="IPR001320">
    <property type="entry name" value="Iontro_rcpt_C"/>
</dbReference>
<accession>A0A8J5JEX1</accession>
<comment type="similarity">
    <text evidence="2">Belongs to the glutamate-gated ion channel (TC 1.A.10.1) family.</text>
</comment>
<evidence type="ECO:0000313" key="17">
    <source>
        <dbReference type="EMBL" id="KAG7155489.1"/>
    </source>
</evidence>
<dbReference type="Pfam" id="PF10613">
    <property type="entry name" value="Lig_chan-Glu_bd"/>
    <property type="match status" value="1"/>
</dbReference>
<keyword evidence="12" id="KW-0407">Ion channel</keyword>
<evidence type="ECO:0000313" key="18">
    <source>
        <dbReference type="Proteomes" id="UP000747542"/>
    </source>
</evidence>
<dbReference type="PANTHER" id="PTHR42643">
    <property type="entry name" value="IONOTROPIC RECEPTOR 20A-RELATED"/>
    <property type="match status" value="1"/>
</dbReference>
<evidence type="ECO:0000256" key="11">
    <source>
        <dbReference type="ARBA" id="ARBA00023286"/>
    </source>
</evidence>
<feature type="transmembrane region" description="Helical" evidence="13">
    <location>
        <begin position="423"/>
        <end position="443"/>
    </location>
</feature>
<dbReference type="GO" id="GO:0015276">
    <property type="term" value="F:ligand-gated monoatomic ion channel activity"/>
    <property type="evidence" value="ECO:0007669"/>
    <property type="project" value="InterPro"/>
</dbReference>
<keyword evidence="9 17" id="KW-0675">Receptor</keyword>
<dbReference type="Gene3D" id="1.10.287.70">
    <property type="match status" value="1"/>
</dbReference>
<name>A0A8J5JEX1_HOMAM</name>
<evidence type="ECO:0000256" key="10">
    <source>
        <dbReference type="ARBA" id="ARBA00023180"/>
    </source>
</evidence>
<keyword evidence="8 13" id="KW-0472">Membrane</keyword>
<evidence type="ECO:0000256" key="14">
    <source>
        <dbReference type="SAM" id="SignalP"/>
    </source>
</evidence>
<keyword evidence="14" id="KW-0732">Signal</keyword>
<evidence type="ECO:0000256" key="4">
    <source>
        <dbReference type="ARBA" id="ARBA00022475"/>
    </source>
</evidence>
<comment type="subcellular location">
    <subcellularLocation>
        <location evidence="1">Cell membrane</location>
        <topology evidence="1">Multi-pass membrane protein</topology>
    </subcellularLocation>
</comment>
<dbReference type="GO" id="GO:0050906">
    <property type="term" value="P:detection of stimulus involved in sensory perception"/>
    <property type="evidence" value="ECO:0007669"/>
    <property type="project" value="UniProtKB-ARBA"/>
</dbReference>
<keyword evidence="4" id="KW-1003">Cell membrane</keyword>
<keyword evidence="5 13" id="KW-0812">Transmembrane</keyword>
<dbReference type="GO" id="GO:0005886">
    <property type="term" value="C:plasma membrane"/>
    <property type="evidence" value="ECO:0007669"/>
    <property type="project" value="UniProtKB-SubCell"/>
</dbReference>
<evidence type="ECO:0000256" key="2">
    <source>
        <dbReference type="ARBA" id="ARBA00008685"/>
    </source>
</evidence>
<evidence type="ECO:0000256" key="13">
    <source>
        <dbReference type="SAM" id="Phobius"/>
    </source>
</evidence>
<dbReference type="PANTHER" id="PTHR42643:SF24">
    <property type="entry name" value="IONOTROPIC RECEPTOR 60A"/>
    <property type="match status" value="1"/>
</dbReference>
<dbReference type="SUPFAM" id="SSF53850">
    <property type="entry name" value="Periplasmic binding protein-like II"/>
    <property type="match status" value="1"/>
</dbReference>
<dbReference type="Pfam" id="PF00060">
    <property type="entry name" value="Lig_chan"/>
    <property type="match status" value="1"/>
</dbReference>
<feature type="domain" description="Ionotropic glutamate receptor C-terminal" evidence="15">
    <location>
        <begin position="206"/>
        <end position="434"/>
    </location>
</feature>
<keyword evidence="3" id="KW-0813">Transport</keyword>
<feature type="signal peptide" evidence="14">
    <location>
        <begin position="1"/>
        <end position="22"/>
    </location>
</feature>
<keyword evidence="7" id="KW-0406">Ion transport</keyword>